<protein>
    <submittedName>
        <fullName evidence="1">Similar to Saccharomyces cerevisiae YJL127C SPT10 Putative histone acetylase with a role in transcriptional silencing</fullName>
    </submittedName>
</protein>
<dbReference type="PANTHER" id="PTHR43138">
    <property type="entry name" value="ACETYLTRANSFERASE, GNAT FAMILY"/>
    <property type="match status" value="1"/>
</dbReference>
<evidence type="ECO:0000313" key="2">
    <source>
        <dbReference type="Proteomes" id="UP000196158"/>
    </source>
</evidence>
<gene>
    <name evidence="1" type="ORF">KASA_0N01540G</name>
</gene>
<dbReference type="EMBL" id="FXLY01000005">
    <property type="protein sequence ID" value="SMN20213.1"/>
    <property type="molecule type" value="Genomic_DNA"/>
</dbReference>
<accession>A0A1X7R3D5</accession>
<dbReference type="PANTHER" id="PTHR43138:SF1">
    <property type="entry name" value="N-ACETYLTRANSFERASE ACA1"/>
    <property type="match status" value="1"/>
</dbReference>
<dbReference type="OrthoDB" id="10264707at2759"/>
<dbReference type="GO" id="GO:0005634">
    <property type="term" value="C:nucleus"/>
    <property type="evidence" value="ECO:0007669"/>
    <property type="project" value="TreeGrafter"/>
</dbReference>
<name>A0A1X7R3D5_9SACH</name>
<dbReference type="SUPFAM" id="SSF55729">
    <property type="entry name" value="Acyl-CoA N-acyltransferases (Nat)"/>
    <property type="match status" value="1"/>
</dbReference>
<proteinExistence type="predicted"/>
<sequence length="235" mass="27217">MTQEESNYSTSQLHDGPSYFKPLVDKIEPFQCKLKNSNTVATAFPVFNHSQIPDSLIEFLQNEFNKEIERGDTYPQDKPLSKEEFIEYWFHSFTVIFLETDKLMIPNNINQPDDWSKLVLGTFYIKPNYMPRCSHNCNAGFLVNYAHRGKKVGHRLGQIYLKWAPLLGYKYSVYNLVFVTNVASARIWDNLKFDRIGLVPKAAVLKGHDERIDAIIFGKDLTNIEPELFDDLIQA</sequence>
<dbReference type="AlphaFoldDB" id="A0A1X7R3D5"/>
<reference evidence="1 2" key="1">
    <citation type="submission" date="2017-04" db="EMBL/GenBank/DDBJ databases">
        <authorList>
            <person name="Afonso C.L."/>
            <person name="Miller P.J."/>
            <person name="Scott M.A."/>
            <person name="Spackman E."/>
            <person name="Goraichik I."/>
            <person name="Dimitrov K.M."/>
            <person name="Suarez D.L."/>
            <person name="Swayne D.E."/>
        </authorList>
    </citation>
    <scope>NUCLEOTIDE SEQUENCE [LARGE SCALE GENOMIC DNA]</scope>
</reference>
<organism evidence="1 2">
    <name type="scientific">Maudiozyma saulgeensis</name>
    <dbReference type="NCBI Taxonomy" id="1789683"/>
    <lineage>
        <taxon>Eukaryota</taxon>
        <taxon>Fungi</taxon>
        <taxon>Dikarya</taxon>
        <taxon>Ascomycota</taxon>
        <taxon>Saccharomycotina</taxon>
        <taxon>Saccharomycetes</taxon>
        <taxon>Saccharomycetales</taxon>
        <taxon>Saccharomycetaceae</taxon>
        <taxon>Maudiozyma</taxon>
    </lineage>
</organism>
<dbReference type="Proteomes" id="UP000196158">
    <property type="component" value="Unassembled WGS sequence"/>
</dbReference>
<dbReference type="InterPro" id="IPR016181">
    <property type="entry name" value="Acyl_CoA_acyltransferase"/>
</dbReference>
<dbReference type="Gene3D" id="3.40.630.30">
    <property type="match status" value="1"/>
</dbReference>
<evidence type="ECO:0000313" key="1">
    <source>
        <dbReference type="EMBL" id="SMN20213.1"/>
    </source>
</evidence>
<dbReference type="STRING" id="1789683.A0A1X7R3D5"/>
<keyword evidence="2" id="KW-1185">Reference proteome</keyword>
<dbReference type="InterPro" id="IPR052742">
    <property type="entry name" value="Mito_N-acetyltransferase"/>
</dbReference>